<evidence type="ECO:0000313" key="2">
    <source>
        <dbReference type="EMBL" id="VAW74789.1"/>
    </source>
</evidence>
<evidence type="ECO:0000256" key="1">
    <source>
        <dbReference type="SAM" id="Phobius"/>
    </source>
</evidence>
<keyword evidence="1" id="KW-0472">Membrane</keyword>
<protein>
    <submittedName>
        <fullName evidence="2">Uncharacterized protein</fullName>
    </submittedName>
</protein>
<organism evidence="2">
    <name type="scientific">hydrothermal vent metagenome</name>
    <dbReference type="NCBI Taxonomy" id="652676"/>
    <lineage>
        <taxon>unclassified sequences</taxon>
        <taxon>metagenomes</taxon>
        <taxon>ecological metagenomes</taxon>
    </lineage>
</organism>
<proteinExistence type="predicted"/>
<gene>
    <name evidence="2" type="ORF">MNBD_GAMMA14-2315</name>
</gene>
<dbReference type="EMBL" id="UOFM01000107">
    <property type="protein sequence ID" value="VAW74789.1"/>
    <property type="molecule type" value="Genomic_DNA"/>
</dbReference>
<keyword evidence="1" id="KW-0812">Transmembrane</keyword>
<keyword evidence="1" id="KW-1133">Transmembrane helix</keyword>
<sequence>MRTIPVALKTVLGPQRFIATHQTALMLAAALLLIALYQNARKVNNNDACRVRS</sequence>
<accession>A0A3B0YKN3</accession>
<reference evidence="2" key="1">
    <citation type="submission" date="2018-06" db="EMBL/GenBank/DDBJ databases">
        <authorList>
            <person name="Zhirakovskaya E."/>
        </authorList>
    </citation>
    <scope>NUCLEOTIDE SEQUENCE</scope>
</reference>
<dbReference type="AlphaFoldDB" id="A0A3B0YKN3"/>
<feature type="transmembrane region" description="Helical" evidence="1">
    <location>
        <begin position="18"/>
        <end position="37"/>
    </location>
</feature>
<name>A0A3B0YKN3_9ZZZZ</name>